<evidence type="ECO:0000313" key="4">
    <source>
        <dbReference type="Proteomes" id="UP000694402"/>
    </source>
</evidence>
<dbReference type="PANTHER" id="PTHR14905">
    <property type="entry name" value="NG37"/>
    <property type="match status" value="1"/>
</dbReference>
<dbReference type="Pfam" id="PF25107">
    <property type="entry name" value="VWA7_N"/>
    <property type="match status" value="1"/>
</dbReference>
<dbReference type="Proteomes" id="UP000694402">
    <property type="component" value="Unassembled WGS sequence"/>
</dbReference>
<dbReference type="PANTHER" id="PTHR14905:SF22">
    <property type="entry name" value="VON WILLEBRAND FACTOR A DOMAIN-CONTAINING PROTEIN 7-LIKE"/>
    <property type="match status" value="1"/>
</dbReference>
<evidence type="ECO:0000259" key="2">
    <source>
        <dbReference type="Pfam" id="PF25107"/>
    </source>
</evidence>
<gene>
    <name evidence="3" type="primary">LOC112262365</name>
</gene>
<name>A0AAZ3R5M4_ONCTS</name>
<reference evidence="3" key="2">
    <citation type="submission" date="2025-08" db="UniProtKB">
        <authorList>
            <consortium name="Ensembl"/>
        </authorList>
    </citation>
    <scope>IDENTIFICATION</scope>
</reference>
<reference evidence="4" key="1">
    <citation type="journal article" date="2018" name="PLoS ONE">
        <title>Chinook salmon (Oncorhynchus tshawytscha) genome and transcriptome.</title>
        <authorList>
            <person name="Christensen K.A."/>
            <person name="Leong J.S."/>
            <person name="Sakhrani D."/>
            <person name="Biagi C.A."/>
            <person name="Minkley D.R."/>
            <person name="Withler R.E."/>
            <person name="Rondeau E.B."/>
            <person name="Koop B.F."/>
            <person name="Devlin R.H."/>
        </authorList>
    </citation>
    <scope>NUCLEOTIDE SEQUENCE [LARGE SCALE GENOMIC DNA]</scope>
</reference>
<reference evidence="3" key="3">
    <citation type="submission" date="2025-09" db="UniProtKB">
        <authorList>
            <consortium name="Ensembl"/>
        </authorList>
    </citation>
    <scope>IDENTIFICATION</scope>
</reference>
<dbReference type="AlphaFoldDB" id="A0AAZ3R5M4"/>
<evidence type="ECO:0000313" key="3">
    <source>
        <dbReference type="Ensembl" id="ENSOTSP00005135695.1"/>
    </source>
</evidence>
<proteinExistence type="predicted"/>
<dbReference type="GeneTree" id="ENSGT00390000011517"/>
<evidence type="ECO:0000256" key="1">
    <source>
        <dbReference type="SAM" id="MobiDB-lite"/>
    </source>
</evidence>
<sequence length="199" mass="22239">MRFPYNVNSPAHHFNSEAFAEGRRLITDGVASIKANVQRENFQAARETLGRVLHTLQDFYSHSNWVDLGYTEPYANLIRPDLPLENLVHAHTHTHTYTHTHTHTHIHTYTHTTFPRYPHTLCITPIITSPPPGKCSHGGAADLTSSEVPRGGISKDERRSDNVALHTAAVTVATTATLRLLDDIRGAAGDNNYLRYREG</sequence>
<organism evidence="3 4">
    <name type="scientific">Oncorhynchus tshawytscha</name>
    <name type="common">Chinook salmon</name>
    <name type="synonym">Salmo tshawytscha</name>
    <dbReference type="NCBI Taxonomy" id="74940"/>
    <lineage>
        <taxon>Eukaryota</taxon>
        <taxon>Metazoa</taxon>
        <taxon>Chordata</taxon>
        <taxon>Craniata</taxon>
        <taxon>Vertebrata</taxon>
        <taxon>Euteleostomi</taxon>
        <taxon>Actinopterygii</taxon>
        <taxon>Neopterygii</taxon>
        <taxon>Teleostei</taxon>
        <taxon>Protacanthopterygii</taxon>
        <taxon>Salmoniformes</taxon>
        <taxon>Salmonidae</taxon>
        <taxon>Salmoninae</taxon>
        <taxon>Oncorhynchus</taxon>
    </lineage>
</organism>
<keyword evidence="4" id="KW-1185">Reference proteome</keyword>
<protein>
    <recommendedName>
        <fullName evidence="2">VWA7 N-terminal domain-containing protein</fullName>
    </recommendedName>
</protein>
<feature type="region of interest" description="Disordered" evidence="1">
    <location>
        <begin position="133"/>
        <end position="160"/>
    </location>
</feature>
<feature type="domain" description="VWA7 N-terminal" evidence="2">
    <location>
        <begin position="8"/>
        <end position="194"/>
    </location>
</feature>
<dbReference type="Ensembl" id="ENSOTST00005178740.1">
    <property type="protein sequence ID" value="ENSOTSP00005135695.1"/>
    <property type="gene ID" value="ENSOTSG00005067149.1"/>
</dbReference>
<dbReference type="InterPro" id="IPR052577">
    <property type="entry name" value="VWA7"/>
</dbReference>
<dbReference type="InterPro" id="IPR056862">
    <property type="entry name" value="VWA7_N"/>
</dbReference>
<accession>A0AAZ3R5M4</accession>